<gene>
    <name evidence="2" type="ORF">BJY14_005357</name>
</gene>
<dbReference type="InterPro" id="IPR010296">
    <property type="entry name" value="DUF899_thioredox"/>
</dbReference>
<evidence type="ECO:0000313" key="2">
    <source>
        <dbReference type="EMBL" id="NYD49374.1"/>
    </source>
</evidence>
<dbReference type="RefSeq" id="WP_179846105.1">
    <property type="nucleotide sequence ID" value="NZ_JACCBA010000001.1"/>
</dbReference>
<name>A0A7Y9JJG6_9ACTN</name>
<dbReference type="Proteomes" id="UP000529783">
    <property type="component" value="Unassembled WGS sequence"/>
</dbReference>
<dbReference type="AlphaFoldDB" id="A0A7Y9JJG6"/>
<proteinExistence type="predicted"/>
<reference evidence="2 3" key="1">
    <citation type="submission" date="2020-07" db="EMBL/GenBank/DDBJ databases">
        <title>Sequencing the genomes of 1000 actinobacteria strains.</title>
        <authorList>
            <person name="Klenk H.-P."/>
        </authorList>
    </citation>
    <scope>NUCLEOTIDE SEQUENCE [LARGE SCALE GENOMIC DNA]</scope>
    <source>
        <strain evidence="2 3">DSM 40398</strain>
    </source>
</reference>
<comment type="caution">
    <text evidence="2">The sequence shown here is derived from an EMBL/GenBank/DDBJ whole genome shotgun (WGS) entry which is preliminary data.</text>
</comment>
<evidence type="ECO:0000256" key="1">
    <source>
        <dbReference type="SAM" id="MobiDB-lite"/>
    </source>
</evidence>
<dbReference type="EMBL" id="JACCBA010000001">
    <property type="protein sequence ID" value="NYD49374.1"/>
    <property type="molecule type" value="Genomic_DNA"/>
</dbReference>
<accession>A0A7Y9JJG6</accession>
<evidence type="ECO:0000313" key="3">
    <source>
        <dbReference type="Proteomes" id="UP000529783"/>
    </source>
</evidence>
<organism evidence="2 3">
    <name type="scientific">Actinomadura luteofluorescens</name>
    <dbReference type="NCBI Taxonomy" id="46163"/>
    <lineage>
        <taxon>Bacteria</taxon>
        <taxon>Bacillati</taxon>
        <taxon>Actinomycetota</taxon>
        <taxon>Actinomycetes</taxon>
        <taxon>Streptosporangiales</taxon>
        <taxon>Thermomonosporaceae</taxon>
        <taxon>Actinomadura</taxon>
    </lineage>
</organism>
<feature type="region of interest" description="Disordered" evidence="1">
    <location>
        <begin position="201"/>
        <end position="223"/>
    </location>
</feature>
<protein>
    <submittedName>
        <fullName evidence="2">Putative dithiol-disulfide oxidoreductase (DUF899 family)</fullName>
    </submittedName>
</protein>
<dbReference type="Pfam" id="PF05988">
    <property type="entry name" value="DUF899"/>
    <property type="match status" value="1"/>
</dbReference>
<sequence length="241" mass="27285">MNPTTPMPEVVDRAAWQAELDALREREKAHTRAGDAIAAARRRLPMVEVDAAAPLTGPDGRVTLLDAFEGRRQLIAYYMMWSAGRPAAEQCDGCTYFNGQLRELSNLHAAGITYATLCQGPYEESVRYRDFMGWEMPWYSAQDSAETLLTGRRAGMFHLVFYLRDGDRVFETYWTNGRGVEAMDIAYSLMDMSVYGRQETWEDSPEGWPREGSVDGGFFRTDGRPTAQWRRLKAGHSDTLT</sequence>
<keyword evidence="3" id="KW-1185">Reference proteome</keyword>